<dbReference type="RefSeq" id="WP_068949061.1">
    <property type="nucleotide sequence ID" value="NZ_CP015922.1"/>
</dbReference>
<dbReference type="STRING" id="1743168.A8O14_08185"/>
<dbReference type="Gene3D" id="3.40.30.10">
    <property type="entry name" value="Glutaredoxin"/>
    <property type="match status" value="1"/>
</dbReference>
<gene>
    <name evidence="7" type="ORF">A8O14_08185</name>
</gene>
<dbReference type="InterPro" id="IPR004799">
    <property type="entry name" value="Periplasmic_diS_OxRdtase_DsbE"/>
</dbReference>
<reference evidence="8" key="1">
    <citation type="submission" date="2016-05" db="EMBL/GenBank/DDBJ databases">
        <title>Polynucleobacter sp. QLW-P1FAT50C-4 genome.</title>
        <authorList>
            <person name="Hahn M.W."/>
        </authorList>
    </citation>
    <scope>NUCLEOTIDE SEQUENCE [LARGE SCALE GENOMIC DNA]</scope>
    <source>
        <strain evidence="8">QLW-P1FAT50C-4</strain>
    </source>
</reference>
<evidence type="ECO:0000256" key="4">
    <source>
        <dbReference type="ARBA" id="ARBA00023157"/>
    </source>
</evidence>
<dbReference type="OrthoDB" id="9811352at2"/>
<dbReference type="Proteomes" id="UP000078463">
    <property type="component" value="Chromosome"/>
</dbReference>
<dbReference type="AlphaFoldDB" id="A0A191UGB9"/>
<comment type="subcellular location">
    <subcellularLocation>
        <location evidence="1">Cell envelope</location>
    </subcellularLocation>
</comment>
<evidence type="ECO:0000256" key="5">
    <source>
        <dbReference type="ARBA" id="ARBA00023284"/>
    </source>
</evidence>
<evidence type="ECO:0000256" key="2">
    <source>
        <dbReference type="ARBA" id="ARBA00007758"/>
    </source>
</evidence>
<comment type="similarity">
    <text evidence="2">Belongs to the thioredoxin family. DsbE subfamily.</text>
</comment>
<evidence type="ECO:0000256" key="1">
    <source>
        <dbReference type="ARBA" id="ARBA00004196"/>
    </source>
</evidence>
<dbReference type="Pfam" id="PF08534">
    <property type="entry name" value="Redoxin"/>
    <property type="match status" value="1"/>
</dbReference>
<keyword evidence="5" id="KW-0676">Redox-active center</keyword>
<evidence type="ECO:0000313" key="8">
    <source>
        <dbReference type="Proteomes" id="UP000078463"/>
    </source>
</evidence>
<evidence type="ECO:0000313" key="7">
    <source>
        <dbReference type="EMBL" id="ANJ00054.1"/>
    </source>
</evidence>
<evidence type="ECO:0000256" key="3">
    <source>
        <dbReference type="ARBA" id="ARBA00022748"/>
    </source>
</evidence>
<dbReference type="GO" id="GO:0017004">
    <property type="term" value="P:cytochrome complex assembly"/>
    <property type="evidence" value="ECO:0007669"/>
    <property type="project" value="UniProtKB-KW"/>
</dbReference>
<keyword evidence="8" id="KW-1185">Reference proteome</keyword>
<dbReference type="KEGG" id="pwu:A8O14_08185"/>
<dbReference type="InterPro" id="IPR013766">
    <property type="entry name" value="Thioredoxin_domain"/>
</dbReference>
<evidence type="ECO:0000259" key="6">
    <source>
        <dbReference type="PROSITE" id="PS51352"/>
    </source>
</evidence>
<proteinExistence type="inferred from homology"/>
<dbReference type="GO" id="GO:0030288">
    <property type="term" value="C:outer membrane-bounded periplasmic space"/>
    <property type="evidence" value="ECO:0007669"/>
    <property type="project" value="InterPro"/>
</dbReference>
<sequence>MKAKFLIPLLLFVVLVGFLAVGLNRDPHEVPSPLINKPAPAFEIAQLAHVNKTFSPASMKGQVWILNVWASWCVACREEHPVLVELGKSGQAPLIGLDYKDKREDALAMLERQGNPYLLSAFDADGRVGINYGVYGVPETYVIDQSGIIRFKHIGPITLEILNQKIYPLLAELKKS</sequence>
<dbReference type="SUPFAM" id="SSF52833">
    <property type="entry name" value="Thioredoxin-like"/>
    <property type="match status" value="1"/>
</dbReference>
<accession>A0A191UGB9</accession>
<dbReference type="NCBIfam" id="TIGR00385">
    <property type="entry name" value="dsbE"/>
    <property type="match status" value="1"/>
</dbReference>
<dbReference type="InterPro" id="IPR036249">
    <property type="entry name" value="Thioredoxin-like_sf"/>
</dbReference>
<dbReference type="CDD" id="cd03010">
    <property type="entry name" value="TlpA_like_DsbE"/>
    <property type="match status" value="1"/>
</dbReference>
<dbReference type="EMBL" id="CP015922">
    <property type="protein sequence ID" value="ANJ00054.1"/>
    <property type="molecule type" value="Genomic_DNA"/>
</dbReference>
<organism evidence="7 8">
    <name type="scientific">Polynucleobacter wuianus</name>
    <dbReference type="NCBI Taxonomy" id="1743168"/>
    <lineage>
        <taxon>Bacteria</taxon>
        <taxon>Pseudomonadati</taxon>
        <taxon>Pseudomonadota</taxon>
        <taxon>Betaproteobacteria</taxon>
        <taxon>Burkholderiales</taxon>
        <taxon>Burkholderiaceae</taxon>
        <taxon>Polynucleobacter</taxon>
    </lineage>
</organism>
<dbReference type="GO" id="GO:0015036">
    <property type="term" value="F:disulfide oxidoreductase activity"/>
    <property type="evidence" value="ECO:0007669"/>
    <property type="project" value="InterPro"/>
</dbReference>
<dbReference type="InterPro" id="IPR013740">
    <property type="entry name" value="Redoxin"/>
</dbReference>
<feature type="domain" description="Thioredoxin" evidence="6">
    <location>
        <begin position="33"/>
        <end position="171"/>
    </location>
</feature>
<protein>
    <submittedName>
        <fullName evidence="7">Thiol:disulfide interchange protein</fullName>
    </submittedName>
</protein>
<dbReference type="InterPro" id="IPR017937">
    <property type="entry name" value="Thioredoxin_CS"/>
</dbReference>
<name>A0A191UGB9_9BURK</name>
<dbReference type="PANTHER" id="PTHR42852:SF6">
    <property type="entry name" value="THIOL:DISULFIDE INTERCHANGE PROTEIN DSBE"/>
    <property type="match status" value="1"/>
</dbReference>
<dbReference type="InterPro" id="IPR050553">
    <property type="entry name" value="Thioredoxin_ResA/DsbE_sf"/>
</dbReference>
<keyword evidence="3" id="KW-0201">Cytochrome c-type biogenesis</keyword>
<dbReference type="PROSITE" id="PS51352">
    <property type="entry name" value="THIOREDOXIN_2"/>
    <property type="match status" value="1"/>
</dbReference>
<keyword evidence="4" id="KW-1015">Disulfide bond</keyword>
<dbReference type="PROSITE" id="PS00194">
    <property type="entry name" value="THIOREDOXIN_1"/>
    <property type="match status" value="1"/>
</dbReference>
<dbReference type="PANTHER" id="PTHR42852">
    <property type="entry name" value="THIOL:DISULFIDE INTERCHANGE PROTEIN DSBE"/>
    <property type="match status" value="1"/>
</dbReference>